<dbReference type="Proteomes" id="UP000225972">
    <property type="component" value="Unassembled WGS sequence"/>
</dbReference>
<evidence type="ECO:0000256" key="3">
    <source>
        <dbReference type="ARBA" id="ARBA00022801"/>
    </source>
</evidence>
<feature type="domain" description="Peptidase M24 C-terminal" evidence="6">
    <location>
        <begin position="535"/>
        <end position="595"/>
    </location>
</feature>
<dbReference type="InterPro" id="IPR000994">
    <property type="entry name" value="Pept_M24"/>
</dbReference>
<feature type="domain" description="Peptidase M24" evidence="4">
    <location>
        <begin position="313"/>
        <end position="524"/>
    </location>
</feature>
<dbReference type="SUPFAM" id="SSF53092">
    <property type="entry name" value="Creatinase/prolidase N-terminal domain"/>
    <property type="match status" value="1"/>
</dbReference>
<dbReference type="InterPro" id="IPR029149">
    <property type="entry name" value="Creatin/AminoP/Spt16_N"/>
</dbReference>
<evidence type="ECO:0000313" key="8">
    <source>
        <dbReference type="Proteomes" id="UP000225972"/>
    </source>
</evidence>
<keyword evidence="3 7" id="KW-0378">Hydrolase</keyword>
<dbReference type="FunFam" id="3.90.230.10:FF:000009">
    <property type="entry name" value="xaa-Pro aminopeptidase 2"/>
    <property type="match status" value="1"/>
</dbReference>
<evidence type="ECO:0000259" key="4">
    <source>
        <dbReference type="Pfam" id="PF00557"/>
    </source>
</evidence>
<gene>
    <name evidence="7" type="ORF">TRP8649_01944</name>
</gene>
<organism evidence="7 8">
    <name type="scientific">Pelagimonas phthalicica</name>
    <dbReference type="NCBI Taxonomy" id="1037362"/>
    <lineage>
        <taxon>Bacteria</taxon>
        <taxon>Pseudomonadati</taxon>
        <taxon>Pseudomonadota</taxon>
        <taxon>Alphaproteobacteria</taxon>
        <taxon>Rhodobacterales</taxon>
        <taxon>Roseobacteraceae</taxon>
        <taxon>Pelagimonas</taxon>
    </lineage>
</organism>
<dbReference type="InterPro" id="IPR050422">
    <property type="entry name" value="X-Pro_aminopeptidase_P"/>
</dbReference>
<dbReference type="Pfam" id="PF00557">
    <property type="entry name" value="Peptidase_M24"/>
    <property type="match status" value="1"/>
</dbReference>
<dbReference type="Gene3D" id="3.40.350.10">
    <property type="entry name" value="Creatinase/prolidase N-terminal domain"/>
    <property type="match status" value="2"/>
</dbReference>
<evidence type="ECO:0000313" key="7">
    <source>
        <dbReference type="EMBL" id="SMX27834.1"/>
    </source>
</evidence>
<proteinExistence type="inferred from homology"/>
<dbReference type="InterPro" id="IPR033740">
    <property type="entry name" value="Pept_M24B"/>
</dbReference>
<dbReference type="InterPro" id="IPR000587">
    <property type="entry name" value="Creatinase_N"/>
</dbReference>
<dbReference type="CDD" id="cd01085">
    <property type="entry name" value="APP"/>
    <property type="match status" value="1"/>
</dbReference>
<dbReference type="EMBL" id="FXXP01000001">
    <property type="protein sequence ID" value="SMX27834.1"/>
    <property type="molecule type" value="Genomic_DNA"/>
</dbReference>
<dbReference type="InterPro" id="IPR032416">
    <property type="entry name" value="Peptidase_M24_C"/>
</dbReference>
<evidence type="ECO:0000259" key="5">
    <source>
        <dbReference type="Pfam" id="PF01321"/>
    </source>
</evidence>
<dbReference type="Pfam" id="PF01321">
    <property type="entry name" value="Creatinase_N"/>
    <property type="match status" value="1"/>
</dbReference>
<dbReference type="PANTHER" id="PTHR43763:SF6">
    <property type="entry name" value="XAA-PRO AMINOPEPTIDASE 1"/>
    <property type="match status" value="1"/>
</dbReference>
<sequence>MFKGEADLFQSFEETASPEQGPARLEALRAAMAAAGVDAFLVPRADAHQGEYVSAHDERLAWLTGFTGSAGWCVALADRAGVFVDGRYRVQVRAQVADVFEPVDWPEVSLGDWIAEALPKGIVGFDPWLLSLDQHRALAKKLPDRELRALDNLVDQVWQDQPAPPLGEIFVQPLDLAGEAHGEKIDRISQSLTADAAIITLPDSIAWLLNIRGSDIPRNPVPHGFAILHRDGRVSLFCAAEKLVGLGDHFGPKVSVAPVEGFLNAVQALEGRVQIDPATCPMAVAALLNDPHEAQDPILLPKARKNAAELEGSRQAHLRDGAAIVRFLAWLDAQPVGSLTEIDVVKQLEGERRATNALRDISFETISGAGPNGAIVHYRVTEKTNRKVEDNQLLLVDSGGQYVDGTTDITRTIAIGSPGAEEQRAFTLVLKGMIAISRLRFPKGLAGADLDALARVALWQEGMDYGHGTGHGVGAYLSVHEGPQRLARTGKVPFEPGMIISNEPGFYKEGAFGIRIENLIAVEEAPALPGQSVPQMYRFETLTWVPIDLRLIDADLLTEAERDWLNTYHAEVAARISPLVEGGAKDWLSQACRAI</sequence>
<name>A0A238JC99_9RHOB</name>
<dbReference type="EC" id="3.4.-.-" evidence="7"/>
<dbReference type="Gene3D" id="3.90.230.10">
    <property type="entry name" value="Creatinase/methionine aminopeptidase superfamily"/>
    <property type="match status" value="1"/>
</dbReference>
<dbReference type="PANTHER" id="PTHR43763">
    <property type="entry name" value="XAA-PRO AMINOPEPTIDASE 1"/>
    <property type="match status" value="1"/>
</dbReference>
<evidence type="ECO:0000256" key="1">
    <source>
        <dbReference type="ARBA" id="ARBA00008766"/>
    </source>
</evidence>
<dbReference type="GO" id="GO:0005737">
    <property type="term" value="C:cytoplasm"/>
    <property type="evidence" value="ECO:0007669"/>
    <property type="project" value="UniProtKB-ARBA"/>
</dbReference>
<accession>A0A238JC99</accession>
<dbReference type="SUPFAM" id="SSF55920">
    <property type="entry name" value="Creatinase/aminopeptidase"/>
    <property type="match status" value="1"/>
</dbReference>
<dbReference type="AlphaFoldDB" id="A0A238JC99"/>
<dbReference type="InterPro" id="IPR036005">
    <property type="entry name" value="Creatinase/aminopeptidase-like"/>
</dbReference>
<protein>
    <submittedName>
        <fullName evidence="7">Putative peptidase</fullName>
        <ecNumber evidence="7">3.4.-.-</ecNumber>
    </submittedName>
</protein>
<dbReference type="Pfam" id="PF16188">
    <property type="entry name" value="Peptidase_M24_C"/>
    <property type="match status" value="1"/>
</dbReference>
<keyword evidence="8" id="KW-1185">Reference proteome</keyword>
<dbReference type="GO" id="GO:0046872">
    <property type="term" value="F:metal ion binding"/>
    <property type="evidence" value="ECO:0007669"/>
    <property type="project" value="UniProtKB-KW"/>
</dbReference>
<dbReference type="GO" id="GO:0070006">
    <property type="term" value="F:metalloaminopeptidase activity"/>
    <property type="evidence" value="ECO:0007669"/>
    <property type="project" value="InterPro"/>
</dbReference>
<dbReference type="Pfam" id="PF16189">
    <property type="entry name" value="Creatinase_N_2"/>
    <property type="match status" value="1"/>
</dbReference>
<feature type="domain" description="Creatinase N-terminal" evidence="5">
    <location>
        <begin position="24"/>
        <end position="156"/>
    </location>
</feature>
<evidence type="ECO:0000259" key="6">
    <source>
        <dbReference type="Pfam" id="PF16188"/>
    </source>
</evidence>
<reference evidence="8" key="1">
    <citation type="submission" date="2017-05" db="EMBL/GenBank/DDBJ databases">
        <authorList>
            <person name="Rodrigo-Torres L."/>
            <person name="Arahal R. D."/>
            <person name="Lucena T."/>
        </authorList>
    </citation>
    <scope>NUCLEOTIDE SEQUENCE [LARGE SCALE GENOMIC DNA]</scope>
    <source>
        <strain evidence="8">CECT 8649</strain>
    </source>
</reference>
<keyword evidence="2" id="KW-0479">Metal-binding</keyword>
<evidence type="ECO:0000256" key="2">
    <source>
        <dbReference type="ARBA" id="ARBA00022723"/>
    </source>
</evidence>
<comment type="similarity">
    <text evidence="1">Belongs to the peptidase M24B family.</text>
</comment>